<dbReference type="SUPFAM" id="SSF55785">
    <property type="entry name" value="PYP-like sensor domain (PAS domain)"/>
    <property type="match status" value="1"/>
</dbReference>
<reference evidence="2 3" key="1">
    <citation type="submission" date="2014-07" db="EMBL/GenBank/DDBJ databases">
        <title>Methanogenic archaea and the global carbon cycle.</title>
        <authorList>
            <person name="Henriksen J.R."/>
            <person name="Luke J."/>
            <person name="Reinhart S."/>
            <person name="Benedict M.N."/>
            <person name="Youngblut N.D."/>
            <person name="Metcalf M.E."/>
            <person name="Whitaker R.J."/>
            <person name="Metcalf W.W."/>
        </authorList>
    </citation>
    <scope>NUCLEOTIDE SEQUENCE [LARGE SCALE GENOMIC DNA]</scope>
    <source>
        <strain evidence="2 3">S-6</strain>
    </source>
</reference>
<name>A0A0E3RKS6_METMZ</name>
<evidence type="ECO:0000313" key="2">
    <source>
        <dbReference type="EMBL" id="AKB64988.1"/>
    </source>
</evidence>
<accession>A0A0E3RKS6</accession>
<dbReference type="NCBIfam" id="TIGR00229">
    <property type="entry name" value="sensory_box"/>
    <property type="match status" value="1"/>
</dbReference>
<dbReference type="HOGENOM" id="CLU_2597765_0_0_2"/>
<organism evidence="2 3">
    <name type="scientific">Methanosarcina mazei S-6</name>
    <dbReference type="NCBI Taxonomy" id="213585"/>
    <lineage>
        <taxon>Archaea</taxon>
        <taxon>Methanobacteriati</taxon>
        <taxon>Methanobacteriota</taxon>
        <taxon>Stenosarchaea group</taxon>
        <taxon>Methanomicrobia</taxon>
        <taxon>Methanosarcinales</taxon>
        <taxon>Methanosarcinaceae</taxon>
        <taxon>Methanosarcina</taxon>
    </lineage>
</organism>
<proteinExistence type="predicted"/>
<dbReference type="InterPro" id="IPR000014">
    <property type="entry name" value="PAS"/>
</dbReference>
<dbReference type="PATRIC" id="fig|213585.10.peg.2284"/>
<dbReference type="Proteomes" id="UP000033097">
    <property type="component" value="Chromosome"/>
</dbReference>
<dbReference type="KEGG" id="mmj:MSMAS_1792"/>
<sequence length="79" mass="9286">MLGKSREELLQKTATEFIAQKSSKIFTEQIRELYRNEKETLQITTVLKDGIFFPVDLNMELIEYKGKQAIFSIVRNIME</sequence>
<dbReference type="AlphaFoldDB" id="A0A0E3RKS6"/>
<feature type="domain" description="PAS" evidence="1">
    <location>
        <begin position="1"/>
        <end position="37"/>
    </location>
</feature>
<dbReference type="InterPro" id="IPR035965">
    <property type="entry name" value="PAS-like_dom_sf"/>
</dbReference>
<protein>
    <recommendedName>
        <fullName evidence="1">PAS domain-containing protein</fullName>
    </recommendedName>
</protein>
<dbReference type="Pfam" id="PF13426">
    <property type="entry name" value="PAS_9"/>
    <property type="match status" value="1"/>
</dbReference>
<evidence type="ECO:0000259" key="1">
    <source>
        <dbReference type="PROSITE" id="PS50112"/>
    </source>
</evidence>
<evidence type="ECO:0000313" key="3">
    <source>
        <dbReference type="Proteomes" id="UP000033097"/>
    </source>
</evidence>
<gene>
    <name evidence="2" type="ORF">MSMAS_1792</name>
</gene>
<dbReference type="EMBL" id="CP009512">
    <property type="protein sequence ID" value="AKB64988.1"/>
    <property type="molecule type" value="Genomic_DNA"/>
</dbReference>
<dbReference type="PROSITE" id="PS50112">
    <property type="entry name" value="PAS"/>
    <property type="match status" value="1"/>
</dbReference>
<dbReference type="Gene3D" id="3.30.450.20">
    <property type="entry name" value="PAS domain"/>
    <property type="match status" value="1"/>
</dbReference>